<dbReference type="AlphaFoldDB" id="A0A382DRH2"/>
<feature type="non-terminal residue" evidence="1">
    <location>
        <position position="85"/>
    </location>
</feature>
<name>A0A382DRH2_9ZZZZ</name>
<sequence length="85" mass="9113">MAKPIYHSSIEGAQHGGKGLEGFLAFAKEAGAAGAQPSHYMFEDGDTGEAFKSAQDIRDTFEKHGLKLDGVSGHCAFWVHTSSWT</sequence>
<reference evidence="1" key="1">
    <citation type="submission" date="2018-05" db="EMBL/GenBank/DDBJ databases">
        <authorList>
            <person name="Lanie J.A."/>
            <person name="Ng W.-L."/>
            <person name="Kazmierczak K.M."/>
            <person name="Andrzejewski T.M."/>
            <person name="Davidsen T.M."/>
            <person name="Wayne K.J."/>
            <person name="Tettelin H."/>
            <person name="Glass J.I."/>
            <person name="Rusch D."/>
            <person name="Podicherti R."/>
            <person name="Tsui H.-C.T."/>
            <person name="Winkler M.E."/>
        </authorList>
    </citation>
    <scope>NUCLEOTIDE SEQUENCE</scope>
</reference>
<proteinExistence type="predicted"/>
<protein>
    <recommendedName>
        <fullName evidence="2">Xylose isomerase-like TIM barrel domain-containing protein</fullName>
    </recommendedName>
</protein>
<gene>
    <name evidence="1" type="ORF">METZ01_LOCUS193950</name>
</gene>
<organism evidence="1">
    <name type="scientific">marine metagenome</name>
    <dbReference type="NCBI Taxonomy" id="408172"/>
    <lineage>
        <taxon>unclassified sequences</taxon>
        <taxon>metagenomes</taxon>
        <taxon>ecological metagenomes</taxon>
    </lineage>
</organism>
<evidence type="ECO:0008006" key="2">
    <source>
        <dbReference type="Google" id="ProtNLM"/>
    </source>
</evidence>
<evidence type="ECO:0000313" key="1">
    <source>
        <dbReference type="EMBL" id="SVB41096.1"/>
    </source>
</evidence>
<dbReference type="EMBL" id="UINC01040764">
    <property type="protein sequence ID" value="SVB41096.1"/>
    <property type="molecule type" value="Genomic_DNA"/>
</dbReference>
<accession>A0A382DRH2</accession>